<dbReference type="GO" id="GO:0005737">
    <property type="term" value="C:cytoplasm"/>
    <property type="evidence" value="ECO:0007669"/>
    <property type="project" value="TreeGrafter"/>
</dbReference>
<dbReference type="AlphaFoldDB" id="Q0ANN2"/>
<evidence type="ECO:0000256" key="3">
    <source>
        <dbReference type="ARBA" id="ARBA00023002"/>
    </source>
</evidence>
<dbReference type="Pfam" id="PF13661">
    <property type="entry name" value="2OG-FeII_Oxy_4"/>
    <property type="match status" value="1"/>
</dbReference>
<dbReference type="Proteomes" id="UP000001964">
    <property type="component" value="Chromosome"/>
</dbReference>
<dbReference type="InterPro" id="IPR039558">
    <property type="entry name" value="TPA1/OFD1_N"/>
</dbReference>
<protein>
    <submittedName>
        <fullName evidence="5">Prolyl 4-hydroxylase, alpha subunit</fullName>
    </submittedName>
</protein>
<dbReference type="PANTHER" id="PTHR12117:SF0">
    <property type="entry name" value="PROLYL 3-HYDROXYLASE OGFOD1"/>
    <property type="match status" value="1"/>
</dbReference>
<dbReference type="RefSeq" id="WP_011643751.1">
    <property type="nucleotide sequence ID" value="NC_008347.1"/>
</dbReference>
<dbReference type="Gene3D" id="2.60.120.620">
    <property type="entry name" value="q2cbj1_9rhob like domain"/>
    <property type="match status" value="1"/>
</dbReference>
<keyword evidence="6" id="KW-1185">Reference proteome</keyword>
<reference evidence="5 6" key="1">
    <citation type="submission" date="2006-08" db="EMBL/GenBank/DDBJ databases">
        <title>Complete sequence of Maricaulis maris MCS10.</title>
        <authorList>
            <consortium name="US DOE Joint Genome Institute"/>
            <person name="Copeland A."/>
            <person name="Lucas S."/>
            <person name="Lapidus A."/>
            <person name="Barry K."/>
            <person name="Detter J.C."/>
            <person name="Glavina del Rio T."/>
            <person name="Hammon N."/>
            <person name="Israni S."/>
            <person name="Dalin E."/>
            <person name="Tice H."/>
            <person name="Pitluck S."/>
            <person name="Saunders E."/>
            <person name="Brettin T."/>
            <person name="Bruce D."/>
            <person name="Han C."/>
            <person name="Tapia R."/>
            <person name="Gilna P."/>
            <person name="Schmutz J."/>
            <person name="Larimer F."/>
            <person name="Land M."/>
            <person name="Hauser L."/>
            <person name="Kyrpides N."/>
            <person name="Mikhailova N."/>
            <person name="Viollier P."/>
            <person name="Stephens C."/>
            <person name="Richardson P."/>
        </authorList>
    </citation>
    <scope>NUCLEOTIDE SEQUENCE [LARGE SCALE GENOMIC DNA]</scope>
    <source>
        <strain evidence="5 6">MCS10</strain>
    </source>
</reference>
<sequence>MSESLNLRLNPALDAAHWASLYAQEKLVQIPDVFEPELADQISAILRDTLNWRIVFPEPTPGGDGEIVVQLTQQDVQRMGRDAISAQIGAVMQRAQKNYGYLYDAYPMIQAYTSHWDPGHPVHRITEFLNSPEFLQFGRTVTGAPVVTKADAQATRYARGHFLTRHVDEGHDQERVAAYTLGFTRNWQTDWGGLLMLVEDGLDVSRAFLPRFNMLSIFDGRRMHAVSPVSPFAGEGRYQITGWFRNDAPAGAAG</sequence>
<dbReference type="GO" id="GO:0005506">
    <property type="term" value="F:iron ion binding"/>
    <property type="evidence" value="ECO:0007669"/>
    <property type="project" value="InterPro"/>
</dbReference>
<feature type="domain" description="Prolyl 4-hydroxylase alpha subunit" evidence="4">
    <location>
        <begin position="25"/>
        <end position="245"/>
    </location>
</feature>
<dbReference type="InterPro" id="IPR051842">
    <property type="entry name" value="uS12_prolyl_hydroxylase"/>
</dbReference>
<proteinExistence type="predicted"/>
<dbReference type="STRING" id="394221.Mmar10_1813"/>
<dbReference type="EMBL" id="CP000449">
    <property type="protein sequence ID" value="ABI66105.1"/>
    <property type="molecule type" value="Genomic_DNA"/>
</dbReference>
<dbReference type="SMART" id="SM00702">
    <property type="entry name" value="P4Hc"/>
    <property type="match status" value="1"/>
</dbReference>
<keyword evidence="3" id="KW-0560">Oxidoreductase</keyword>
<dbReference type="GO" id="GO:0031418">
    <property type="term" value="F:L-ascorbic acid binding"/>
    <property type="evidence" value="ECO:0007669"/>
    <property type="project" value="InterPro"/>
</dbReference>
<evidence type="ECO:0000256" key="2">
    <source>
        <dbReference type="ARBA" id="ARBA00022964"/>
    </source>
</evidence>
<dbReference type="GO" id="GO:0031543">
    <property type="term" value="F:peptidyl-proline dioxygenase activity"/>
    <property type="evidence" value="ECO:0007669"/>
    <property type="project" value="TreeGrafter"/>
</dbReference>
<dbReference type="GO" id="GO:0006449">
    <property type="term" value="P:regulation of translational termination"/>
    <property type="evidence" value="ECO:0007669"/>
    <property type="project" value="TreeGrafter"/>
</dbReference>
<evidence type="ECO:0000313" key="5">
    <source>
        <dbReference type="EMBL" id="ABI66105.1"/>
    </source>
</evidence>
<evidence type="ECO:0000256" key="1">
    <source>
        <dbReference type="ARBA" id="ARBA00001961"/>
    </source>
</evidence>
<dbReference type="PANTHER" id="PTHR12117">
    <property type="entry name" value="HISTONE ACETYLTRANSFERASE COMPLEX"/>
    <property type="match status" value="1"/>
</dbReference>
<accession>Q0ANN2</accession>
<organism evidence="5 6">
    <name type="scientific">Maricaulis maris (strain MCS10)</name>
    <name type="common">Caulobacter maris</name>
    <dbReference type="NCBI Taxonomy" id="394221"/>
    <lineage>
        <taxon>Bacteria</taxon>
        <taxon>Pseudomonadati</taxon>
        <taxon>Pseudomonadota</taxon>
        <taxon>Alphaproteobacteria</taxon>
        <taxon>Maricaulales</taxon>
        <taxon>Maricaulaceae</taxon>
        <taxon>Maricaulis</taxon>
    </lineage>
</organism>
<dbReference type="HOGENOM" id="CLU_1155800_0_0_5"/>
<evidence type="ECO:0000313" key="6">
    <source>
        <dbReference type="Proteomes" id="UP000001964"/>
    </source>
</evidence>
<gene>
    <name evidence="5" type="ordered locus">Mmar10_1813</name>
</gene>
<dbReference type="eggNOG" id="COG3751">
    <property type="taxonomic scope" value="Bacteria"/>
</dbReference>
<dbReference type="InterPro" id="IPR006620">
    <property type="entry name" value="Pro_4_hyd_alph"/>
</dbReference>
<comment type="cofactor">
    <cofactor evidence="1">
        <name>L-ascorbate</name>
        <dbReference type="ChEBI" id="CHEBI:38290"/>
    </cofactor>
</comment>
<dbReference type="KEGG" id="mmr:Mmar10_1813"/>
<dbReference type="OrthoDB" id="9783171at2"/>
<evidence type="ECO:0000259" key="4">
    <source>
        <dbReference type="SMART" id="SM00702"/>
    </source>
</evidence>
<name>Q0ANN2_MARMM</name>
<keyword evidence="2" id="KW-0223">Dioxygenase</keyword>